<reference evidence="1 2" key="1">
    <citation type="submission" date="2018-10" db="EMBL/GenBank/DDBJ databases">
        <title>Complete Genome Sequence and Transcriptomic Profiles of a Marine Bacterium, Pseudoalteromonas agarivorans Hao 2018.</title>
        <authorList>
            <person name="Hao L."/>
        </authorList>
    </citation>
    <scope>NUCLEOTIDE SEQUENCE [LARGE SCALE GENOMIC DNA]</scope>
    <source>
        <strain evidence="1 2">Hao 2018</strain>
    </source>
</reference>
<dbReference type="InterPro" id="IPR019647">
    <property type="entry name" value="PhoP_reg_network_YrbL"/>
</dbReference>
<dbReference type="Pfam" id="PF10707">
    <property type="entry name" value="YrbL-PhoP_reg"/>
    <property type="match status" value="1"/>
</dbReference>
<sequence>MYVRTKIGLISLNDDLIVGKGAHRTCYRHPEAHNLCIKVSHEGFSQEQDQELAYYKRLSNRNIQWQLLARYHGTVHTNIGTGYVFDLVIDANNQPAKTLEHYLNQPNSEALAEPLLNLKDYLLHNLVITKEIKPRNIACVNNNGTIERCVVVDDIGNTEFFPISNYVSSSAKRKINRKWQRFEASLNELGLSLN</sequence>
<gene>
    <name evidence="1" type="ORF">D9T18_16975</name>
</gene>
<dbReference type="AlphaFoldDB" id="A0AAD0XEI2"/>
<organism evidence="1 2">
    <name type="scientific">Pseudoalteromonas agarivorans</name>
    <dbReference type="NCBI Taxonomy" id="176102"/>
    <lineage>
        <taxon>Bacteria</taxon>
        <taxon>Pseudomonadati</taxon>
        <taxon>Pseudomonadota</taxon>
        <taxon>Gammaproteobacteria</taxon>
        <taxon>Alteromonadales</taxon>
        <taxon>Pseudoalteromonadaceae</taxon>
        <taxon>Pseudoalteromonas</taxon>
    </lineage>
</organism>
<protein>
    <recommendedName>
        <fullName evidence="3">PhoP regulatory network protein YrbL</fullName>
    </recommendedName>
</protein>
<name>A0AAD0XEI2_9GAMM</name>
<evidence type="ECO:0000313" key="1">
    <source>
        <dbReference type="EMBL" id="AYM88390.1"/>
    </source>
</evidence>
<proteinExistence type="predicted"/>
<evidence type="ECO:0000313" key="2">
    <source>
        <dbReference type="Proteomes" id="UP000279995"/>
    </source>
</evidence>
<accession>A0AAD0XEI2</accession>
<dbReference type="Proteomes" id="UP000279995">
    <property type="component" value="Chromosome II"/>
</dbReference>
<evidence type="ECO:0008006" key="3">
    <source>
        <dbReference type="Google" id="ProtNLM"/>
    </source>
</evidence>
<dbReference type="EMBL" id="CP033066">
    <property type="protein sequence ID" value="AYM88390.1"/>
    <property type="molecule type" value="Genomic_DNA"/>
</dbReference>